<dbReference type="GO" id="GO:0005829">
    <property type="term" value="C:cytosol"/>
    <property type="evidence" value="ECO:0007669"/>
    <property type="project" value="UniProtKB-ARBA"/>
</dbReference>
<dbReference type="InterPro" id="IPR036028">
    <property type="entry name" value="SH3-like_dom_sf"/>
</dbReference>
<evidence type="ECO:0000259" key="10">
    <source>
        <dbReference type="PROSITE" id="PS50238"/>
    </source>
</evidence>
<dbReference type="Pfam" id="PF16746">
    <property type="entry name" value="BAR_3"/>
    <property type="match status" value="1"/>
</dbReference>
<dbReference type="Pfam" id="PF14604">
    <property type="entry name" value="SH3_9"/>
    <property type="match status" value="1"/>
</dbReference>
<dbReference type="PANTHER" id="PTHR12552">
    <property type="entry name" value="OLIGOPHRENIN 1"/>
    <property type="match status" value="1"/>
</dbReference>
<dbReference type="PROSITE" id="PS50002">
    <property type="entry name" value="SH3"/>
    <property type="match status" value="1"/>
</dbReference>
<evidence type="ECO:0000256" key="3">
    <source>
        <dbReference type="ARBA" id="ARBA00022468"/>
    </source>
</evidence>
<keyword evidence="4" id="KW-0963">Cytoplasm</keyword>
<dbReference type="InterPro" id="IPR011993">
    <property type="entry name" value="PH-like_dom_sf"/>
</dbReference>
<evidence type="ECO:0008006" key="13">
    <source>
        <dbReference type="Google" id="ProtNLM"/>
    </source>
</evidence>
<name>A0AAV2QG10_MEGNR</name>
<proteinExistence type="predicted"/>
<dbReference type="EMBL" id="CAXKWB010005957">
    <property type="protein sequence ID" value="CAL4080735.1"/>
    <property type="molecule type" value="Genomic_DNA"/>
</dbReference>
<keyword evidence="3" id="KW-0343">GTPase activation</keyword>
<feature type="region of interest" description="Disordered" evidence="7">
    <location>
        <begin position="1"/>
        <end position="20"/>
    </location>
</feature>
<dbReference type="Gene3D" id="2.30.29.30">
    <property type="entry name" value="Pleckstrin-homology domain (PH domain)/Phosphotyrosine-binding domain (PTB)"/>
    <property type="match status" value="1"/>
</dbReference>
<dbReference type="Pfam" id="PF00620">
    <property type="entry name" value="RhoGAP"/>
    <property type="match status" value="1"/>
</dbReference>
<dbReference type="Pfam" id="PF00169">
    <property type="entry name" value="PH"/>
    <property type="match status" value="1"/>
</dbReference>
<protein>
    <recommendedName>
        <fullName evidence="13">Rho GTPase-activating protein 26-like</fullName>
    </recommendedName>
</protein>
<dbReference type="SMART" id="SM00233">
    <property type="entry name" value="PH"/>
    <property type="match status" value="1"/>
</dbReference>
<dbReference type="Gene3D" id="1.10.555.10">
    <property type="entry name" value="Rho GTPase activation protein"/>
    <property type="match status" value="1"/>
</dbReference>
<evidence type="ECO:0000256" key="1">
    <source>
        <dbReference type="ARBA" id="ARBA00004496"/>
    </source>
</evidence>
<feature type="coiled-coil region" evidence="6">
    <location>
        <begin position="228"/>
        <end position="255"/>
    </location>
</feature>
<feature type="domain" description="PH" evidence="9">
    <location>
        <begin position="272"/>
        <end position="389"/>
    </location>
</feature>
<dbReference type="GO" id="GO:0007165">
    <property type="term" value="P:signal transduction"/>
    <property type="evidence" value="ECO:0007669"/>
    <property type="project" value="InterPro"/>
</dbReference>
<keyword evidence="12" id="KW-1185">Reference proteome</keyword>
<dbReference type="SMART" id="SM00324">
    <property type="entry name" value="RhoGAP"/>
    <property type="match status" value="1"/>
</dbReference>
<dbReference type="CDD" id="cd11882">
    <property type="entry name" value="SH3_GRAF-like"/>
    <property type="match status" value="1"/>
</dbReference>
<feature type="compositionally biased region" description="Low complexity" evidence="7">
    <location>
        <begin position="779"/>
        <end position="812"/>
    </location>
</feature>
<dbReference type="InterPro" id="IPR001849">
    <property type="entry name" value="PH_domain"/>
</dbReference>
<dbReference type="InterPro" id="IPR000198">
    <property type="entry name" value="RhoGAP_dom"/>
</dbReference>
<feature type="domain" description="Rho-GAP" evidence="10">
    <location>
        <begin position="403"/>
        <end position="588"/>
    </location>
</feature>
<dbReference type="GO" id="GO:0005096">
    <property type="term" value="F:GTPase activator activity"/>
    <property type="evidence" value="ECO:0007669"/>
    <property type="project" value="UniProtKB-KW"/>
</dbReference>
<dbReference type="SUPFAM" id="SSF50729">
    <property type="entry name" value="PH domain-like"/>
    <property type="match status" value="1"/>
</dbReference>
<evidence type="ECO:0000256" key="6">
    <source>
        <dbReference type="SAM" id="Coils"/>
    </source>
</evidence>
<feature type="region of interest" description="Disordered" evidence="7">
    <location>
        <begin position="662"/>
        <end position="708"/>
    </location>
</feature>
<evidence type="ECO:0000256" key="2">
    <source>
        <dbReference type="ARBA" id="ARBA00022443"/>
    </source>
</evidence>
<organism evidence="11 12">
    <name type="scientific">Meganyctiphanes norvegica</name>
    <name type="common">Northern krill</name>
    <name type="synonym">Thysanopoda norvegica</name>
    <dbReference type="NCBI Taxonomy" id="48144"/>
    <lineage>
        <taxon>Eukaryota</taxon>
        <taxon>Metazoa</taxon>
        <taxon>Ecdysozoa</taxon>
        <taxon>Arthropoda</taxon>
        <taxon>Crustacea</taxon>
        <taxon>Multicrustacea</taxon>
        <taxon>Malacostraca</taxon>
        <taxon>Eumalacostraca</taxon>
        <taxon>Eucarida</taxon>
        <taxon>Euphausiacea</taxon>
        <taxon>Euphausiidae</taxon>
        <taxon>Meganyctiphanes</taxon>
    </lineage>
</organism>
<accession>A0AAV2QG10</accession>
<dbReference type="SMART" id="SM00326">
    <property type="entry name" value="SH3"/>
    <property type="match status" value="1"/>
</dbReference>
<dbReference type="SUPFAM" id="SSF48350">
    <property type="entry name" value="GTPase activation domain, GAP"/>
    <property type="match status" value="1"/>
</dbReference>
<dbReference type="SUPFAM" id="SSF50044">
    <property type="entry name" value="SH3-domain"/>
    <property type="match status" value="1"/>
</dbReference>
<evidence type="ECO:0000259" key="9">
    <source>
        <dbReference type="PROSITE" id="PS50003"/>
    </source>
</evidence>
<dbReference type="PROSITE" id="PS50238">
    <property type="entry name" value="RHOGAP"/>
    <property type="match status" value="1"/>
</dbReference>
<feature type="region of interest" description="Disordered" evidence="7">
    <location>
        <begin position="754"/>
        <end position="843"/>
    </location>
</feature>
<dbReference type="Proteomes" id="UP001497623">
    <property type="component" value="Unassembled WGS sequence"/>
</dbReference>
<dbReference type="CDD" id="cd01249">
    <property type="entry name" value="BAR-PH_GRAF_family"/>
    <property type="match status" value="1"/>
</dbReference>
<evidence type="ECO:0000313" key="12">
    <source>
        <dbReference type="Proteomes" id="UP001497623"/>
    </source>
</evidence>
<comment type="subcellular location">
    <subcellularLocation>
        <location evidence="1">Cytoplasm</location>
    </subcellularLocation>
</comment>
<dbReference type="InterPro" id="IPR027267">
    <property type="entry name" value="AH/BAR_dom_sf"/>
</dbReference>
<dbReference type="PANTHER" id="PTHR12552:SF1">
    <property type="entry name" value="RHO GTPASE-ACTIVATING PROTEIN GRAF"/>
    <property type="match status" value="1"/>
</dbReference>
<feature type="compositionally biased region" description="Gly residues" evidence="7">
    <location>
        <begin position="766"/>
        <end position="778"/>
    </location>
</feature>
<dbReference type="PROSITE" id="PS50003">
    <property type="entry name" value="PH_DOMAIN"/>
    <property type="match status" value="1"/>
</dbReference>
<dbReference type="FunFam" id="2.30.30.40:FF:000055">
    <property type="entry name" value="rho GTPase-activating protein 26 isoform X1"/>
    <property type="match status" value="1"/>
</dbReference>
<dbReference type="InterPro" id="IPR047225">
    <property type="entry name" value="PH_GRAF"/>
</dbReference>
<keyword evidence="6" id="KW-0175">Coiled coil</keyword>
<evidence type="ECO:0000313" key="11">
    <source>
        <dbReference type="EMBL" id="CAL4080735.1"/>
    </source>
</evidence>
<reference evidence="11 12" key="1">
    <citation type="submission" date="2024-05" db="EMBL/GenBank/DDBJ databases">
        <authorList>
            <person name="Wallberg A."/>
        </authorList>
    </citation>
    <scope>NUCLEOTIDE SEQUENCE [LARGE SCALE GENOMIC DNA]</scope>
</reference>
<dbReference type="FunFam" id="1.20.1270.60:FF:000001">
    <property type="entry name" value="Rho GTPase-activating protein 26"/>
    <property type="match status" value="1"/>
</dbReference>
<sequence length="932" mass="104298">MKAMDLGLKHGSVDGPAQGQQRLLSTGKKDLLGTKDIVKVSQGVDIAAVPGRAADLSKAQRSLSNNLQRFKFECIGNSQTDDEIVIGGSLKEFAKIVDMVEDERERMLDRSYEQIIGPLESFRKEAIGGAKEGRKKFEKQTQKFCQSQERYLNLSTKKDGQVLQEADASVEMEQRHFVQASLEYVFLLQEVQERKKFEFVETLLSHMYGWLTFYHQGHEVHNDCNPYMKDLQVRVQRTRENFQSTREETVQLKNKMLEVRQMSVDPGSLDKMYTRQGYLFLMEKNKSLEVLQRVTKNEAFGTTWTKHYCLYQKENRVFTMIPYNQIQHKITSTETIVLKSCVRRMSDTIDKRFCFDLTAQDKPGVQYTLQALSEEDRKHWMDAMDGKEPMYSHPTGGINQEETALDEHGLGFISKAIAMLEGRGLEDHGLYRLVGVASKVSKLLALGLDRRKADKLMLEDPTEWEVKTITSAVKQYFRNLPEPLMTFKLHSAFIAAAKQDRLFQRVNEIHVLVHKLPKLHFKALKTLIQHLVNVSCKSEKNLMTVSNLGVCFGPTLLRPEEETVAAIMDIKFCNIVVEILIEHYDKIFNTVPEAVVEVPRSGDVRGGTPPRSEVNHTSGLAHLQHKQSQPVLQKVVTSFTTSEPQTVHYPTSSLQQLPRLEGTSNLKPGSGLYANVPPPPPSQTHHWTSHSASMTSLNSGLTSAHNSHSSLVSLSGRDIDTSSLYGSVARRSERSSTQPANGQQLNARALSFVNPLSGPLKPSHHGVGGLSEGSGGGIQSTTSSSSESLSSRSSRELSLSSSPKSKRLSTASGQQVLPTHNGTAGPTAEQPPRLGQYSYNSSSMRLGTAYPPTYRQHMETRVRTLYACVGENESELSFEPNQILTNVRPSREPGWLEGMLNGRTGLVPENYVEIIDDTPPPPRLISNRNTDV</sequence>
<feature type="domain" description="SH3" evidence="8">
    <location>
        <begin position="857"/>
        <end position="917"/>
    </location>
</feature>
<dbReference type="SUPFAM" id="SSF103657">
    <property type="entry name" value="BAR/IMD domain-like"/>
    <property type="match status" value="1"/>
</dbReference>
<evidence type="ECO:0000256" key="7">
    <source>
        <dbReference type="SAM" id="MobiDB-lite"/>
    </source>
</evidence>
<comment type="caution">
    <text evidence="11">The sequence shown here is derived from an EMBL/GenBank/DDBJ whole genome shotgun (WGS) entry which is preliminary data.</text>
</comment>
<dbReference type="Gene3D" id="1.20.1270.60">
    <property type="entry name" value="Arfaptin homology (AH) domain/BAR domain"/>
    <property type="match status" value="1"/>
</dbReference>
<evidence type="ECO:0000259" key="8">
    <source>
        <dbReference type="PROSITE" id="PS50002"/>
    </source>
</evidence>
<gene>
    <name evidence="11" type="ORF">MNOR_LOCUS11373</name>
</gene>
<keyword evidence="2 5" id="KW-0728">SH3 domain</keyword>
<dbReference type="InterPro" id="IPR001452">
    <property type="entry name" value="SH3_domain"/>
</dbReference>
<feature type="compositionally biased region" description="Polar residues" evidence="7">
    <location>
        <begin position="683"/>
        <end position="708"/>
    </location>
</feature>
<evidence type="ECO:0000256" key="4">
    <source>
        <dbReference type="ARBA" id="ARBA00022490"/>
    </source>
</evidence>
<dbReference type="InterPro" id="IPR047234">
    <property type="entry name" value="GRAF_fam"/>
</dbReference>
<dbReference type="InterPro" id="IPR008936">
    <property type="entry name" value="Rho_GTPase_activation_prot"/>
</dbReference>
<feature type="compositionally biased region" description="Polar residues" evidence="7">
    <location>
        <begin position="813"/>
        <end position="824"/>
    </location>
</feature>
<evidence type="ECO:0000256" key="5">
    <source>
        <dbReference type="PROSITE-ProRule" id="PRU00192"/>
    </source>
</evidence>
<dbReference type="FunFam" id="1.10.555.10:FF:000006">
    <property type="entry name" value="Rho GTPase activating protein 26"/>
    <property type="match status" value="1"/>
</dbReference>
<dbReference type="AlphaFoldDB" id="A0AAV2QG10"/>
<dbReference type="CDD" id="cd07602">
    <property type="entry name" value="BAR_RhoGAP_OPHN1-like"/>
    <property type="match status" value="1"/>
</dbReference>
<dbReference type="InterPro" id="IPR004148">
    <property type="entry name" value="BAR_dom"/>
</dbReference>
<dbReference type="Gene3D" id="2.30.30.40">
    <property type="entry name" value="SH3 Domains"/>
    <property type="match status" value="1"/>
</dbReference>